<name>A0A5B0SDL5_PUCGR</name>
<dbReference type="EMBL" id="VDEP01000039">
    <property type="protein sequence ID" value="KAA1135313.1"/>
    <property type="molecule type" value="Genomic_DNA"/>
</dbReference>
<gene>
    <name evidence="2" type="ORF">PGTUg99_008497</name>
</gene>
<protein>
    <submittedName>
        <fullName evidence="2">Uncharacterized protein</fullName>
    </submittedName>
</protein>
<evidence type="ECO:0000313" key="3">
    <source>
        <dbReference type="Proteomes" id="UP000325313"/>
    </source>
</evidence>
<accession>A0A5B0SDL5</accession>
<evidence type="ECO:0000256" key="1">
    <source>
        <dbReference type="SAM" id="MobiDB-lite"/>
    </source>
</evidence>
<feature type="compositionally biased region" description="Polar residues" evidence="1">
    <location>
        <begin position="27"/>
        <end position="36"/>
    </location>
</feature>
<reference evidence="2 3" key="1">
    <citation type="submission" date="2019-05" db="EMBL/GenBank/DDBJ databases">
        <title>Emergence of the Ug99 lineage of the wheat stem rust pathogen through somatic hybridization.</title>
        <authorList>
            <person name="Li F."/>
            <person name="Upadhyaya N.M."/>
            <person name="Sperschneider J."/>
            <person name="Matny O."/>
            <person name="Nguyen-Phuc H."/>
            <person name="Mago R."/>
            <person name="Raley C."/>
            <person name="Miller M.E."/>
            <person name="Silverstein K.A.T."/>
            <person name="Henningsen E."/>
            <person name="Hirsch C.D."/>
            <person name="Visser B."/>
            <person name="Pretorius Z.A."/>
            <person name="Steffenson B.J."/>
            <person name="Schwessinger B."/>
            <person name="Dodds P.N."/>
            <person name="Figueroa M."/>
        </authorList>
    </citation>
    <scope>NUCLEOTIDE SEQUENCE [LARGE SCALE GENOMIC DNA]</scope>
    <source>
        <strain evidence="2 3">Ug99</strain>
    </source>
</reference>
<comment type="caution">
    <text evidence="2">The sequence shown here is derived from an EMBL/GenBank/DDBJ whole genome shotgun (WGS) entry which is preliminary data.</text>
</comment>
<sequence length="85" mass="8873">MYFVEGGPEDGLRPTPTGGPAPEPESDSPNQKNNGGRQKLTLLSGIPAGICEPARRTFPRIPVGARAPGELSRIPIPAVYPSGIP</sequence>
<feature type="region of interest" description="Disordered" evidence="1">
    <location>
        <begin position="1"/>
        <end position="39"/>
    </location>
</feature>
<dbReference type="Proteomes" id="UP000325313">
    <property type="component" value="Unassembled WGS sequence"/>
</dbReference>
<evidence type="ECO:0000313" key="2">
    <source>
        <dbReference type="EMBL" id="KAA1135313.1"/>
    </source>
</evidence>
<proteinExistence type="predicted"/>
<organism evidence="2 3">
    <name type="scientific">Puccinia graminis f. sp. tritici</name>
    <dbReference type="NCBI Taxonomy" id="56615"/>
    <lineage>
        <taxon>Eukaryota</taxon>
        <taxon>Fungi</taxon>
        <taxon>Dikarya</taxon>
        <taxon>Basidiomycota</taxon>
        <taxon>Pucciniomycotina</taxon>
        <taxon>Pucciniomycetes</taxon>
        <taxon>Pucciniales</taxon>
        <taxon>Pucciniaceae</taxon>
        <taxon>Puccinia</taxon>
    </lineage>
</organism>
<dbReference type="AlphaFoldDB" id="A0A5B0SDL5"/>